<dbReference type="PROSITE" id="PS51736">
    <property type="entry name" value="RECOMBINASES_3"/>
    <property type="match status" value="1"/>
</dbReference>
<evidence type="ECO:0000313" key="3">
    <source>
        <dbReference type="EMBL" id="BED91569.1"/>
    </source>
</evidence>
<dbReference type="InterPro" id="IPR006119">
    <property type="entry name" value="Resolv_N"/>
</dbReference>
<dbReference type="Pfam" id="PF00239">
    <property type="entry name" value="Resolvase"/>
    <property type="match status" value="1"/>
</dbReference>
<proteinExistence type="predicted"/>
<dbReference type="InterPro" id="IPR036162">
    <property type="entry name" value="Resolvase-like_N_sf"/>
</dbReference>
<dbReference type="PANTHER" id="PTHR30461">
    <property type="entry name" value="DNA-INVERTASE FROM LAMBDOID PROPHAGE"/>
    <property type="match status" value="1"/>
</dbReference>
<evidence type="ECO:0000259" key="2">
    <source>
        <dbReference type="PROSITE" id="PS51737"/>
    </source>
</evidence>
<dbReference type="KEGG" id="ips:CfP315_0062"/>
<dbReference type="PROSITE" id="PS51737">
    <property type="entry name" value="RECOMBINASE_DNA_BIND"/>
    <property type="match status" value="1"/>
</dbReference>
<organism evidence="3">
    <name type="scientific">Candidatus Improbicoccus pseudotrichonymphae</name>
    <dbReference type="NCBI Taxonomy" id="3033792"/>
    <lineage>
        <taxon>Bacteria</taxon>
        <taxon>Bacillati</taxon>
        <taxon>Bacillota</taxon>
        <taxon>Clostridia</taxon>
        <taxon>Candidatus Improbicoccus</taxon>
    </lineage>
</organism>
<dbReference type="InterPro" id="IPR050639">
    <property type="entry name" value="SSR_resolvase"/>
</dbReference>
<gene>
    <name evidence="3" type="ORF">CfP315_0062</name>
</gene>
<dbReference type="SUPFAM" id="SSF53041">
    <property type="entry name" value="Resolvase-like"/>
    <property type="match status" value="1"/>
</dbReference>
<dbReference type="AlphaFoldDB" id="A0AA48I3S3"/>
<dbReference type="InterPro" id="IPR011109">
    <property type="entry name" value="DNA_bind_recombinase_dom"/>
</dbReference>
<dbReference type="Pfam" id="PF13408">
    <property type="entry name" value="Zn_ribbon_recom"/>
    <property type="match status" value="1"/>
</dbReference>
<sequence length="566" mass="66843">MLNLANYIAEERITALYLRLSREDEQEGESNSIANQKAFLTDYANRNKFRNLQIFIDDGISGVTFKRKGFKELYDLIEQGRIETLIVKDMSRLGRNYLEVGKLTENLLPMHNVRFIAVNDGVDSQQGEDDFTPFRNIINEFYCKDISRKVKSTLRLKSKQGLPIGTSAPYGYKLNKDTKTWEIDPEAAEIVRKIFSMRSAGESTTKIARTLRKEKVLIPSQYAAEKGYKKPAIKVHRDKYLWTEENVNRILKNQSYCGDIINFKTRKKSFKVKVQVSNPKEEWEIHKDVHKPIISRQLFEDVQKTFNKTKFRQSKNVVERNMFSGLLKCSSCGANLNFKYTHDNQDNKYFSCFNNRHRNGLCNKTHHIRLDSLTHNIRNKIYEIIQFANKFEDEFVKIVVNENYKRIQMEQQKNQENLELALKRNNELDVLFEKVYEDKALGILNEEKFLKLSIKFEDEQLEPKQRIKYLKEIVTEEKNHEMNSDAFLKIARKHSNMNELTYEILHEFIDKIIVHHREQIGKEVFRKIEIYYNFIGKVEMPKLKKAEIPSSQKAFGRKEERLTRVI</sequence>
<dbReference type="Gene3D" id="3.90.1750.20">
    <property type="entry name" value="Putative Large Serine Recombinase, Chain B, Domain 2"/>
    <property type="match status" value="1"/>
</dbReference>
<dbReference type="SMART" id="SM00857">
    <property type="entry name" value="Resolvase"/>
    <property type="match status" value="1"/>
</dbReference>
<accession>A0AA48I3S3</accession>
<name>A0AA48I3S3_9FIRM</name>
<dbReference type="GO" id="GO:0000150">
    <property type="term" value="F:DNA strand exchange activity"/>
    <property type="evidence" value="ECO:0007669"/>
    <property type="project" value="InterPro"/>
</dbReference>
<dbReference type="PANTHER" id="PTHR30461:SF23">
    <property type="entry name" value="DNA RECOMBINASE-RELATED"/>
    <property type="match status" value="1"/>
</dbReference>
<feature type="domain" description="Resolvase/invertase-type recombinase catalytic" evidence="1">
    <location>
        <begin position="13"/>
        <end position="161"/>
    </location>
</feature>
<dbReference type="InterPro" id="IPR038109">
    <property type="entry name" value="DNA_bind_recomb_sf"/>
</dbReference>
<dbReference type="GO" id="GO:0003677">
    <property type="term" value="F:DNA binding"/>
    <property type="evidence" value="ECO:0007669"/>
    <property type="project" value="InterPro"/>
</dbReference>
<dbReference type="EMBL" id="AP027924">
    <property type="protein sequence ID" value="BED91569.1"/>
    <property type="molecule type" value="Genomic_DNA"/>
</dbReference>
<evidence type="ECO:0000259" key="1">
    <source>
        <dbReference type="PROSITE" id="PS51736"/>
    </source>
</evidence>
<dbReference type="Gene3D" id="3.40.50.1390">
    <property type="entry name" value="Resolvase, N-terminal catalytic domain"/>
    <property type="match status" value="1"/>
</dbReference>
<dbReference type="Pfam" id="PF14287">
    <property type="entry name" value="DUF4368"/>
    <property type="match status" value="1"/>
</dbReference>
<reference evidence="3" key="1">
    <citation type="journal article" date="2023" name="ISME J.">
        <title>Emergence of putative energy parasites within Clostridia revealed by genome analysis of a novel endosymbiotic clade.</title>
        <authorList>
            <person name="Takahashi K."/>
            <person name="Kuwahara H."/>
            <person name="Horikawa Y."/>
            <person name="Izawa K."/>
            <person name="Kato D."/>
            <person name="Inagaki T."/>
            <person name="Yuki M."/>
            <person name="Ohkuma M."/>
            <person name="Hongoh Y."/>
        </authorList>
    </citation>
    <scope>NUCLEOTIDE SEQUENCE</scope>
    <source>
        <strain evidence="3">CfP3-15</strain>
    </source>
</reference>
<dbReference type="Pfam" id="PF07508">
    <property type="entry name" value="Recombinase"/>
    <property type="match status" value="1"/>
</dbReference>
<protein>
    <submittedName>
        <fullName evidence="3">Recombinase family protein</fullName>
    </submittedName>
</protein>
<feature type="domain" description="Recombinase" evidence="2">
    <location>
        <begin position="169"/>
        <end position="312"/>
    </location>
</feature>
<dbReference type="Proteomes" id="UP001337580">
    <property type="component" value="Chromosome"/>
</dbReference>
<dbReference type="CDD" id="cd03770">
    <property type="entry name" value="SR_TndX_transposase"/>
    <property type="match status" value="1"/>
</dbReference>
<dbReference type="InterPro" id="IPR025827">
    <property type="entry name" value="Zn_ribbon_recom_dom"/>
</dbReference>
<dbReference type="InterPro" id="IPR025378">
    <property type="entry name" value="DUF4368"/>
</dbReference>